<evidence type="ECO:0000256" key="8">
    <source>
        <dbReference type="SAM" id="Phobius"/>
    </source>
</evidence>
<protein>
    <recommendedName>
        <fullName evidence="11">Solute carrier family 39 member 9</fullName>
    </recommendedName>
</protein>
<comment type="caution">
    <text evidence="9">The sequence shown here is derived from an EMBL/GenBank/DDBJ whole genome shotgun (WGS) entry which is preliminary data.</text>
</comment>
<evidence type="ECO:0000256" key="3">
    <source>
        <dbReference type="ARBA" id="ARBA00022692"/>
    </source>
</evidence>
<feature type="compositionally biased region" description="Basic and acidic residues" evidence="7">
    <location>
        <begin position="67"/>
        <end position="78"/>
    </location>
</feature>
<dbReference type="EMBL" id="CAJPDQ010000020">
    <property type="protein sequence ID" value="CAF9923897.1"/>
    <property type="molecule type" value="Genomic_DNA"/>
</dbReference>
<feature type="transmembrane region" description="Helical" evidence="8">
    <location>
        <begin position="235"/>
        <end position="257"/>
    </location>
</feature>
<feature type="transmembrane region" description="Helical" evidence="8">
    <location>
        <begin position="199"/>
        <end position="223"/>
    </location>
</feature>
<evidence type="ECO:0000256" key="6">
    <source>
        <dbReference type="ARBA" id="ARBA00023136"/>
    </source>
</evidence>
<dbReference type="GO" id="GO:0006829">
    <property type="term" value="P:zinc ion transport"/>
    <property type="evidence" value="ECO:0007669"/>
    <property type="project" value="InterPro"/>
</dbReference>
<keyword evidence="10" id="KW-1185">Reference proteome</keyword>
<evidence type="ECO:0000256" key="7">
    <source>
        <dbReference type="SAM" id="MobiDB-lite"/>
    </source>
</evidence>
<dbReference type="GO" id="GO:0046873">
    <property type="term" value="F:metal ion transmembrane transporter activity"/>
    <property type="evidence" value="ECO:0007669"/>
    <property type="project" value="InterPro"/>
</dbReference>
<keyword evidence="3 8" id="KW-0812">Transmembrane</keyword>
<evidence type="ECO:0000313" key="9">
    <source>
        <dbReference type="EMBL" id="CAF9923897.1"/>
    </source>
</evidence>
<keyword evidence="6 8" id="KW-0472">Membrane</keyword>
<gene>
    <name evidence="9" type="ORF">GOMPHAMPRED_003480</name>
</gene>
<comment type="subcellular location">
    <subcellularLocation>
        <location evidence="1">Endomembrane system</location>
        <topology evidence="1">Multi-pass membrane protein</topology>
    </subcellularLocation>
    <subcellularLocation>
        <location evidence="2">Golgi apparatus membrane</location>
    </subcellularLocation>
</comment>
<evidence type="ECO:0000256" key="1">
    <source>
        <dbReference type="ARBA" id="ARBA00004127"/>
    </source>
</evidence>
<evidence type="ECO:0000256" key="5">
    <source>
        <dbReference type="ARBA" id="ARBA00023034"/>
    </source>
</evidence>
<evidence type="ECO:0000256" key="2">
    <source>
        <dbReference type="ARBA" id="ARBA00004394"/>
    </source>
</evidence>
<evidence type="ECO:0000256" key="4">
    <source>
        <dbReference type="ARBA" id="ARBA00022989"/>
    </source>
</evidence>
<dbReference type="OrthoDB" id="19859at2759"/>
<evidence type="ECO:0008006" key="11">
    <source>
        <dbReference type="Google" id="ProtNLM"/>
    </source>
</evidence>
<dbReference type="PANTHER" id="PTHR16133:SF0">
    <property type="entry name" value="ZINC_IRON REGULATED TRANSPORTER-RELATED PROTEIN 102B, ISOFORM E"/>
    <property type="match status" value="1"/>
</dbReference>
<name>A0A8H3FJG8_9LECA</name>
<dbReference type="GO" id="GO:0000139">
    <property type="term" value="C:Golgi membrane"/>
    <property type="evidence" value="ECO:0007669"/>
    <property type="project" value="UniProtKB-SubCell"/>
</dbReference>
<evidence type="ECO:0000313" key="10">
    <source>
        <dbReference type="Proteomes" id="UP000664169"/>
    </source>
</evidence>
<organism evidence="9 10">
    <name type="scientific">Gomphillus americanus</name>
    <dbReference type="NCBI Taxonomy" id="1940652"/>
    <lineage>
        <taxon>Eukaryota</taxon>
        <taxon>Fungi</taxon>
        <taxon>Dikarya</taxon>
        <taxon>Ascomycota</taxon>
        <taxon>Pezizomycotina</taxon>
        <taxon>Lecanoromycetes</taxon>
        <taxon>OSLEUM clade</taxon>
        <taxon>Ostropomycetidae</taxon>
        <taxon>Ostropales</taxon>
        <taxon>Graphidaceae</taxon>
        <taxon>Gomphilloideae</taxon>
        <taxon>Gomphillus</taxon>
    </lineage>
</organism>
<reference evidence="9" key="1">
    <citation type="submission" date="2021-03" db="EMBL/GenBank/DDBJ databases">
        <authorList>
            <person name="Tagirdzhanova G."/>
        </authorList>
    </citation>
    <scope>NUCLEOTIDE SEQUENCE</scope>
</reference>
<keyword evidence="5" id="KW-0333">Golgi apparatus</keyword>
<dbReference type="InterPro" id="IPR045891">
    <property type="entry name" value="ZIP9"/>
</dbReference>
<dbReference type="PANTHER" id="PTHR16133">
    <property type="entry name" value="SOLUTE CARRIER FAMILY 39 ZINC TRANSPORTER , MEMBER 9-RELATED"/>
    <property type="match status" value="1"/>
</dbReference>
<sequence length="347" mass="37048">MGVLVGTALIVIIPEGIQTLYSSTDHLDHIHRRSDDFSTIVGLNLVEAPFSASFKRTDELESFNKFSDNRPPDSEKADSGSWEPPKTPTDPDVVHALEESSASQTLSPPSANHEPHAWIGVSLISGFILMYLIDTLPSTKPPAPASRGNIYSLSDLGSNTPPATIRQGSNASFSTTLGLVIHAAADGIALGASSTIPSISFIIFFAIMIHKAPAAFGLTTVLLKQGLGKRQARAHLLAFSLAAPAGALLTWTIVRLLGGSVETTHPESMKFWTGVILIFSGGTFLYVAMHTMQDSDLQNVNEEPQGNGYLDAPGRSDRPRPQKTLQLIGASVIGMLLPLITQIGHTH</sequence>
<keyword evidence="4 8" id="KW-1133">Transmembrane helix</keyword>
<feature type="region of interest" description="Disordered" evidence="7">
    <location>
        <begin position="63"/>
        <end position="93"/>
    </location>
</feature>
<dbReference type="AlphaFoldDB" id="A0A8H3FJG8"/>
<feature type="region of interest" description="Disordered" evidence="7">
    <location>
        <begin position="298"/>
        <end position="321"/>
    </location>
</feature>
<proteinExistence type="predicted"/>
<feature type="transmembrane region" description="Helical" evidence="8">
    <location>
        <begin position="325"/>
        <end position="344"/>
    </location>
</feature>
<dbReference type="Pfam" id="PF02535">
    <property type="entry name" value="Zip"/>
    <property type="match status" value="1"/>
</dbReference>
<dbReference type="InterPro" id="IPR003689">
    <property type="entry name" value="ZIP"/>
</dbReference>
<dbReference type="Proteomes" id="UP000664169">
    <property type="component" value="Unassembled WGS sequence"/>
</dbReference>
<feature type="transmembrane region" description="Helical" evidence="8">
    <location>
        <begin position="269"/>
        <end position="289"/>
    </location>
</feature>
<accession>A0A8H3FJG8</accession>